<gene>
    <name evidence="1" type="ORF">HPB50_021490</name>
</gene>
<organism evidence="1 2">
    <name type="scientific">Hyalomma asiaticum</name>
    <name type="common">Tick</name>
    <dbReference type="NCBI Taxonomy" id="266040"/>
    <lineage>
        <taxon>Eukaryota</taxon>
        <taxon>Metazoa</taxon>
        <taxon>Ecdysozoa</taxon>
        <taxon>Arthropoda</taxon>
        <taxon>Chelicerata</taxon>
        <taxon>Arachnida</taxon>
        <taxon>Acari</taxon>
        <taxon>Parasitiformes</taxon>
        <taxon>Ixodida</taxon>
        <taxon>Ixodoidea</taxon>
        <taxon>Ixodidae</taxon>
        <taxon>Hyalomminae</taxon>
        <taxon>Hyalomma</taxon>
    </lineage>
</organism>
<dbReference type="EMBL" id="CM023484">
    <property type="protein sequence ID" value="KAH6934188.1"/>
    <property type="molecule type" value="Genomic_DNA"/>
</dbReference>
<accession>A0ACB7SKA5</accession>
<dbReference type="Proteomes" id="UP000821845">
    <property type="component" value="Chromosome 4"/>
</dbReference>
<name>A0ACB7SKA5_HYAAI</name>
<keyword evidence="2" id="KW-1185">Reference proteome</keyword>
<sequence>MAHRPPEQRLSDDRLFWTMFTAMQSKLHDQRMKQATIVQAIRNLERERECADQRRRRLMLGAALLVARERQIRMAPRKKLQARCTHSQSGFEEENANSATLQERHPIVRSATTSTTWTLTSHTRGFVAYRFDRTFLFMHSLGLPFDLRISKVFLDIIAAPLNNAPYQRLKQNILDRTTTSESARIRHLLTSLELGDRSPSQLLNSMRQLLRSSDIDSNGTLFRELFLQRLPPSTRLVLAAAGELTLDRLAQLANRVHDATSATVTALSPTPKSSIVSRLQSRIDQITASINALRTSPHDQRGVSTRQAPGANAALAHVNMLLSLMDDTRLSLPEKVVALYVKLLAKYRGIGRNEVFVI</sequence>
<evidence type="ECO:0000313" key="1">
    <source>
        <dbReference type="EMBL" id="KAH6934188.1"/>
    </source>
</evidence>
<comment type="caution">
    <text evidence="1">The sequence shown here is derived from an EMBL/GenBank/DDBJ whole genome shotgun (WGS) entry which is preliminary data.</text>
</comment>
<proteinExistence type="predicted"/>
<protein>
    <submittedName>
        <fullName evidence="1">Uncharacterized protein</fullName>
    </submittedName>
</protein>
<reference evidence="1" key="1">
    <citation type="submission" date="2020-05" db="EMBL/GenBank/DDBJ databases">
        <title>Large-scale comparative analyses of tick genomes elucidate their genetic diversity and vector capacities.</title>
        <authorList>
            <person name="Jia N."/>
            <person name="Wang J."/>
            <person name="Shi W."/>
            <person name="Du L."/>
            <person name="Sun Y."/>
            <person name="Zhan W."/>
            <person name="Jiang J."/>
            <person name="Wang Q."/>
            <person name="Zhang B."/>
            <person name="Ji P."/>
            <person name="Sakyi L.B."/>
            <person name="Cui X."/>
            <person name="Yuan T."/>
            <person name="Jiang B."/>
            <person name="Yang W."/>
            <person name="Lam T.T.-Y."/>
            <person name="Chang Q."/>
            <person name="Ding S."/>
            <person name="Wang X."/>
            <person name="Zhu J."/>
            <person name="Ruan X."/>
            <person name="Zhao L."/>
            <person name="Wei J."/>
            <person name="Que T."/>
            <person name="Du C."/>
            <person name="Cheng J."/>
            <person name="Dai P."/>
            <person name="Han X."/>
            <person name="Huang E."/>
            <person name="Gao Y."/>
            <person name="Liu J."/>
            <person name="Shao H."/>
            <person name="Ye R."/>
            <person name="Li L."/>
            <person name="Wei W."/>
            <person name="Wang X."/>
            <person name="Wang C."/>
            <person name="Yang T."/>
            <person name="Huo Q."/>
            <person name="Li W."/>
            <person name="Guo W."/>
            <person name="Chen H."/>
            <person name="Zhou L."/>
            <person name="Ni X."/>
            <person name="Tian J."/>
            <person name="Zhou Y."/>
            <person name="Sheng Y."/>
            <person name="Liu T."/>
            <person name="Pan Y."/>
            <person name="Xia L."/>
            <person name="Li J."/>
            <person name="Zhao F."/>
            <person name="Cao W."/>
        </authorList>
    </citation>
    <scope>NUCLEOTIDE SEQUENCE</scope>
    <source>
        <strain evidence="1">Hyas-2018</strain>
    </source>
</reference>
<evidence type="ECO:0000313" key="2">
    <source>
        <dbReference type="Proteomes" id="UP000821845"/>
    </source>
</evidence>